<accession>A0AAD7B6P0</accession>
<comment type="caution">
    <text evidence="1">The sequence shown here is derived from an EMBL/GenBank/DDBJ whole genome shotgun (WGS) entry which is preliminary data.</text>
</comment>
<dbReference type="SUPFAM" id="SSF52058">
    <property type="entry name" value="L domain-like"/>
    <property type="match status" value="1"/>
</dbReference>
<dbReference type="Gene3D" id="3.80.10.10">
    <property type="entry name" value="Ribonuclease Inhibitor"/>
    <property type="match status" value="1"/>
</dbReference>
<dbReference type="EMBL" id="JARKIF010000032">
    <property type="protein sequence ID" value="KAJ7611735.1"/>
    <property type="molecule type" value="Genomic_DNA"/>
</dbReference>
<dbReference type="AlphaFoldDB" id="A0AAD7B6P0"/>
<dbReference type="Gene3D" id="1.20.1280.50">
    <property type="match status" value="1"/>
</dbReference>
<protein>
    <recommendedName>
        <fullName evidence="3">F-box domain-containing protein</fullName>
    </recommendedName>
</protein>
<dbReference type="Proteomes" id="UP001221142">
    <property type="component" value="Unassembled WGS sequence"/>
</dbReference>
<sequence length="447" mass="49309">MATTTSTTSHPIRIHDLPVEIVGAIFTHCIPFDDRHPSQRDAPLLLGRVCARWRCIALSTPLLWSRLTLAVTRPLKSAGLLSLVRVWLERGQNSALSLNVRVNFDSAISQALVHLLISRSARWLDAKLVLSYRCLNSLPFPEGLPQLRTLTLGCWGLVDEDFPAFKSAGKLRDVRLEIVGHKHTLPPYHQCIIPWSQLTRFTAVKLGLAECVRVLAAGKGLLECRFLDVAHGDAPELQLTCPLEILELTSAHTNLSSLWDALTMPRLRKLHLGVQPCPALDAFIQRSSTSLRSLTVTGPQIARHVGRSAWLAEMPELAQLNIRGADKEASESLFYLLTPNDDDSRPAILPNLTDLLITDVVSRPPVPLSLYDPLLGALRARRWPTVHEGPPQSARLGRFAFGWVRGDVEFALGARFVNGLKLLREDGMFVEVGPMDSVGAIGSQGTH</sequence>
<reference evidence="1" key="1">
    <citation type="submission" date="2023-03" db="EMBL/GenBank/DDBJ databases">
        <title>Massive genome expansion in bonnet fungi (Mycena s.s.) driven by repeated elements and novel gene families across ecological guilds.</title>
        <authorList>
            <consortium name="Lawrence Berkeley National Laboratory"/>
            <person name="Harder C.B."/>
            <person name="Miyauchi S."/>
            <person name="Viragh M."/>
            <person name="Kuo A."/>
            <person name="Thoen E."/>
            <person name="Andreopoulos B."/>
            <person name="Lu D."/>
            <person name="Skrede I."/>
            <person name="Drula E."/>
            <person name="Henrissat B."/>
            <person name="Morin E."/>
            <person name="Kohler A."/>
            <person name="Barry K."/>
            <person name="LaButti K."/>
            <person name="Morin E."/>
            <person name="Salamov A."/>
            <person name="Lipzen A."/>
            <person name="Mereny Z."/>
            <person name="Hegedus B."/>
            <person name="Baldrian P."/>
            <person name="Stursova M."/>
            <person name="Weitz H."/>
            <person name="Taylor A."/>
            <person name="Grigoriev I.V."/>
            <person name="Nagy L.G."/>
            <person name="Martin F."/>
            <person name="Kauserud H."/>
        </authorList>
    </citation>
    <scope>NUCLEOTIDE SEQUENCE</scope>
    <source>
        <strain evidence="1">9284</strain>
    </source>
</reference>
<keyword evidence="2" id="KW-1185">Reference proteome</keyword>
<organism evidence="1 2">
    <name type="scientific">Roridomyces roridus</name>
    <dbReference type="NCBI Taxonomy" id="1738132"/>
    <lineage>
        <taxon>Eukaryota</taxon>
        <taxon>Fungi</taxon>
        <taxon>Dikarya</taxon>
        <taxon>Basidiomycota</taxon>
        <taxon>Agaricomycotina</taxon>
        <taxon>Agaricomycetes</taxon>
        <taxon>Agaricomycetidae</taxon>
        <taxon>Agaricales</taxon>
        <taxon>Marasmiineae</taxon>
        <taxon>Mycenaceae</taxon>
        <taxon>Roridomyces</taxon>
    </lineage>
</organism>
<evidence type="ECO:0000313" key="1">
    <source>
        <dbReference type="EMBL" id="KAJ7611735.1"/>
    </source>
</evidence>
<evidence type="ECO:0000313" key="2">
    <source>
        <dbReference type="Proteomes" id="UP001221142"/>
    </source>
</evidence>
<proteinExistence type="predicted"/>
<name>A0AAD7B6P0_9AGAR</name>
<dbReference type="InterPro" id="IPR032675">
    <property type="entry name" value="LRR_dom_sf"/>
</dbReference>
<evidence type="ECO:0008006" key="3">
    <source>
        <dbReference type="Google" id="ProtNLM"/>
    </source>
</evidence>
<gene>
    <name evidence="1" type="ORF">FB45DRAFT_940852</name>
</gene>